<accession>A0AAU2JUM9</accession>
<evidence type="ECO:0000256" key="3">
    <source>
        <dbReference type="SAM" id="SignalP"/>
    </source>
</evidence>
<reference evidence="4" key="1">
    <citation type="submission" date="2022-10" db="EMBL/GenBank/DDBJ databases">
        <title>The complete genomes of actinobacterial strains from the NBC collection.</title>
        <authorList>
            <person name="Joergensen T.S."/>
            <person name="Alvarez Arevalo M."/>
            <person name="Sterndorff E.B."/>
            <person name="Faurdal D."/>
            <person name="Vuksanovic O."/>
            <person name="Mourched A.-S."/>
            <person name="Charusanti P."/>
            <person name="Shaw S."/>
            <person name="Blin K."/>
            <person name="Weber T."/>
        </authorList>
    </citation>
    <scope>NUCLEOTIDE SEQUENCE</scope>
    <source>
        <strain evidence="4">NBC_00049</strain>
    </source>
</reference>
<gene>
    <name evidence="4" type="ORF">OG327_20950</name>
</gene>
<dbReference type="EMBL" id="CP108264">
    <property type="protein sequence ID" value="WTU75592.1"/>
    <property type="molecule type" value="Genomic_DNA"/>
</dbReference>
<keyword evidence="3" id="KW-0732">Signal</keyword>
<protein>
    <submittedName>
        <fullName evidence="4">LPXTG cell wall anchor domain-containing protein</fullName>
    </submittedName>
</protein>
<evidence type="ECO:0000256" key="1">
    <source>
        <dbReference type="SAM" id="MobiDB-lite"/>
    </source>
</evidence>
<name>A0AAU2JUM9_9ACTN</name>
<dbReference type="AlphaFoldDB" id="A0AAU2JUM9"/>
<organism evidence="4">
    <name type="scientific">Streptomyces sp. NBC_00049</name>
    <dbReference type="NCBI Taxonomy" id="2903617"/>
    <lineage>
        <taxon>Bacteria</taxon>
        <taxon>Bacillati</taxon>
        <taxon>Actinomycetota</taxon>
        <taxon>Actinomycetes</taxon>
        <taxon>Kitasatosporales</taxon>
        <taxon>Streptomycetaceae</taxon>
        <taxon>Streptomyces</taxon>
    </lineage>
</organism>
<feature type="chain" id="PRO_5043423875" evidence="3">
    <location>
        <begin position="26"/>
        <end position="549"/>
    </location>
</feature>
<keyword evidence="2" id="KW-0812">Transmembrane</keyword>
<feature type="signal peptide" evidence="3">
    <location>
        <begin position="1"/>
        <end position="25"/>
    </location>
</feature>
<feature type="compositionally biased region" description="Low complexity" evidence="1">
    <location>
        <begin position="477"/>
        <end position="502"/>
    </location>
</feature>
<keyword evidence="2" id="KW-0472">Membrane</keyword>
<evidence type="ECO:0000313" key="4">
    <source>
        <dbReference type="EMBL" id="WTU75592.1"/>
    </source>
</evidence>
<proteinExistence type="predicted"/>
<dbReference type="NCBIfam" id="TIGR01167">
    <property type="entry name" value="LPXTG_anchor"/>
    <property type="match status" value="1"/>
</dbReference>
<keyword evidence="2" id="KW-1133">Transmembrane helix</keyword>
<sequence length="549" mass="56568">MRKRISLLAASGLVAVGLAATPANAADPVFTLTSPANVGLRPHPGSGEAQTTSVAFRVDNETGTVFDHESTFSVDLTGLKGIADVKLAQDQGGSCTLSATSVTCKRYALWTHDSEIVALDVSAAKGSKVGTTIDLTMTGKTDGASFKAATTQLKVGGPDLVLEEAKLKADMTPGGTQELPIVFSNAGTESVQGVALELNTTHGIGLVEKYDNCAYSQDDTDGQPWNTGWGKTVCTLDGEFEPGAVYELSGALTLKAAPHAFIDGMTYAVHEAGAQPKSSQKLTKPGTGKTLTVKQRQAKAALRSADLDPWNNYHEFDFRVKNTADLVAGGASVKGKAGETVKTELGLQNNGPAWIAYFRSGEDVAMTDIVIPAGAKVTKAPKACRGVTADGKYREENLGAPRYYCATKHVIGETQKFSYPFELKIEKVVADATGSVSVGQWSEHGTTPQQWDPNHANNKAAFVINAKDGGPKPTPTPTTSTGTGATPTPSASATASATPGATAGNGGKPNGDLASTGSTVGPIALGGAALVAAGGALFLVFRRRAAAGA</sequence>
<feature type="transmembrane region" description="Helical" evidence="2">
    <location>
        <begin position="520"/>
        <end position="541"/>
    </location>
</feature>
<feature type="region of interest" description="Disordered" evidence="1">
    <location>
        <begin position="465"/>
        <end position="513"/>
    </location>
</feature>
<evidence type="ECO:0000256" key="2">
    <source>
        <dbReference type="SAM" id="Phobius"/>
    </source>
</evidence>